<name>A0A090QT85_NONUL</name>
<feature type="domain" description="Macroglobulin" evidence="1">
    <location>
        <begin position="277"/>
        <end position="366"/>
    </location>
</feature>
<accession>A0A090QT85</accession>
<evidence type="ECO:0000313" key="3">
    <source>
        <dbReference type="EMBL" id="GAK98696.1"/>
    </source>
</evidence>
<dbReference type="AlphaFoldDB" id="A0A090QT85"/>
<proteinExistence type="predicted"/>
<sequence length="448" mass="50977">MRNGTILPSSQNLKINFKAVNLKAVDVWVYKVYTNNVLQYLQSNNLSNKGNLRNVGRPVARDVIDLAGSGKDVTKWNVFSIDLSKIIAPDPGALYRVEFKYKKAYSAYNCDDSTLEETEDEEEIDFDVSFESSNWDSYQNYYYDDYYYDYDWSERDNPCSNSFYRNKSVSTNVLASDLGITVKRGENNTYLVAINNILTTKPLGGARVELFNFQQQEIYEGRTNAQGLLHIDLRDEKAFFAQVSYNNQFGYVRLDDGNALPVSKFDTAGKNLSNGLKGYIYGERGVWRPGDHIYLTFVLNDDDNKLPNGHPIKLELRNPNGKITHREVLKNGLNNFYQFDLKTDDEAPTGNWNARIEVGGSTFNKTLKIETIKPNRLKVKLDFEDEILKSGKASTGTLETMWLHGATAKGLKADITAKLYLLLQNLKIITATSLTIRHAIMIPKKLKY</sequence>
<reference evidence="3 4" key="1">
    <citation type="journal article" date="2014" name="Genome Announc.">
        <title>Draft Genome Sequences of Marine Flavobacterium Nonlabens Strains NR17, NR24, NR27, NR32, NR33, and Ara13.</title>
        <authorList>
            <person name="Nakanishi M."/>
            <person name="Meirelles P."/>
            <person name="Suzuki R."/>
            <person name="Takatani N."/>
            <person name="Mino S."/>
            <person name="Suda W."/>
            <person name="Oshima K."/>
            <person name="Hattori M."/>
            <person name="Ohkuma M."/>
            <person name="Hosokawa M."/>
            <person name="Miyashita K."/>
            <person name="Thompson F.L."/>
            <person name="Niwa A."/>
            <person name="Sawabe T."/>
            <person name="Sawabe T."/>
        </authorList>
    </citation>
    <scope>NUCLEOTIDE SEQUENCE [LARGE SCALE GENOMIC DNA]</scope>
    <source>
        <strain evidence="4">JCM19314</strain>
    </source>
</reference>
<dbReference type="InterPro" id="IPR021868">
    <property type="entry name" value="Alpha_2_Macroglob_MG3"/>
</dbReference>
<gene>
    <name evidence="3" type="ORF">JCM19314_2727</name>
</gene>
<dbReference type="InterPro" id="IPR002890">
    <property type="entry name" value="MG2"/>
</dbReference>
<dbReference type="Pfam" id="PF11974">
    <property type="entry name" value="bMG3"/>
    <property type="match status" value="1"/>
</dbReference>
<evidence type="ECO:0000259" key="1">
    <source>
        <dbReference type="Pfam" id="PF01835"/>
    </source>
</evidence>
<dbReference type="GO" id="GO:0004866">
    <property type="term" value="F:endopeptidase inhibitor activity"/>
    <property type="evidence" value="ECO:0007669"/>
    <property type="project" value="InterPro"/>
</dbReference>
<dbReference type="PANTHER" id="PTHR40094:SF1">
    <property type="entry name" value="UBIQUITIN DOMAIN-CONTAINING PROTEIN"/>
    <property type="match status" value="1"/>
</dbReference>
<organism evidence="3 4">
    <name type="scientific">Nonlabens ulvanivorans</name>
    <name type="common">Persicivirga ulvanivorans</name>
    <dbReference type="NCBI Taxonomy" id="906888"/>
    <lineage>
        <taxon>Bacteria</taxon>
        <taxon>Pseudomonadati</taxon>
        <taxon>Bacteroidota</taxon>
        <taxon>Flavobacteriia</taxon>
        <taxon>Flavobacteriales</taxon>
        <taxon>Flavobacteriaceae</taxon>
        <taxon>Nonlabens</taxon>
    </lineage>
</organism>
<protein>
    <submittedName>
        <fullName evidence="3">Uncharacterized protein</fullName>
    </submittedName>
</protein>
<dbReference type="Pfam" id="PF01835">
    <property type="entry name" value="MG2"/>
    <property type="match status" value="1"/>
</dbReference>
<feature type="domain" description="Alpha-2-macroglobulin MG3" evidence="2">
    <location>
        <begin position="175"/>
        <end position="270"/>
    </location>
</feature>
<evidence type="ECO:0000259" key="2">
    <source>
        <dbReference type="Pfam" id="PF11974"/>
    </source>
</evidence>
<dbReference type="PANTHER" id="PTHR40094">
    <property type="entry name" value="ALPHA-2-MACROGLOBULIN HOMOLOG"/>
    <property type="match status" value="1"/>
</dbReference>
<dbReference type="Gene3D" id="2.60.40.1930">
    <property type="match status" value="1"/>
</dbReference>
<comment type="caution">
    <text evidence="3">The sequence shown here is derived from an EMBL/GenBank/DDBJ whole genome shotgun (WGS) entry which is preliminary data.</text>
</comment>
<dbReference type="Proteomes" id="UP000029226">
    <property type="component" value="Unassembled WGS sequence"/>
</dbReference>
<dbReference type="EMBL" id="BBMM01000001">
    <property type="protein sequence ID" value="GAK98696.1"/>
    <property type="molecule type" value="Genomic_DNA"/>
</dbReference>
<evidence type="ECO:0000313" key="4">
    <source>
        <dbReference type="Proteomes" id="UP000029226"/>
    </source>
</evidence>
<dbReference type="InterPro" id="IPR051802">
    <property type="entry name" value="YfhM-like"/>
</dbReference>